<keyword evidence="1" id="KW-0472">Membrane</keyword>
<keyword evidence="1" id="KW-1133">Transmembrane helix</keyword>
<feature type="non-terminal residue" evidence="2">
    <location>
        <position position="1"/>
    </location>
</feature>
<dbReference type="HOGENOM" id="CLU_1536196_0_0_1"/>
<accession>U9SMR7</accession>
<evidence type="ECO:0000256" key="1">
    <source>
        <dbReference type="SAM" id="Phobius"/>
    </source>
</evidence>
<keyword evidence="1" id="KW-0812">Transmembrane</keyword>
<evidence type="ECO:0000313" key="2">
    <source>
        <dbReference type="EMBL" id="ERZ97248.1"/>
    </source>
</evidence>
<reference evidence="2" key="1">
    <citation type="submission" date="2013-07" db="EMBL/GenBank/DDBJ databases">
        <title>The genome of an arbuscular mycorrhizal fungus provides insights into the evolution of the oldest plant symbiosis.</title>
        <authorList>
            <consortium name="DOE Joint Genome Institute"/>
            <person name="Tisserant E."/>
            <person name="Malbreil M."/>
            <person name="Kuo A."/>
            <person name="Kohler A."/>
            <person name="Symeonidi A."/>
            <person name="Balestrini R."/>
            <person name="Charron P."/>
            <person name="Duensing N."/>
            <person name="Frei-dit-Frey N."/>
            <person name="Gianinazzi-Pearson V."/>
            <person name="Gilbert B."/>
            <person name="Handa Y."/>
            <person name="Hijri M."/>
            <person name="Kaul R."/>
            <person name="Kawaguchi M."/>
            <person name="Krajinski F."/>
            <person name="Lammers P."/>
            <person name="Lapierre D."/>
            <person name="Masclaux F.G."/>
            <person name="Murat C."/>
            <person name="Morin E."/>
            <person name="Ndikumana S."/>
            <person name="Pagni M."/>
            <person name="Petitpierre D."/>
            <person name="Requena N."/>
            <person name="Rosikiewicz P."/>
            <person name="Riley R."/>
            <person name="Saito K."/>
            <person name="San Clemente H."/>
            <person name="Shapiro H."/>
            <person name="van Tuinen D."/>
            <person name="Becard G."/>
            <person name="Bonfante P."/>
            <person name="Paszkowski U."/>
            <person name="Shachar-Hill Y."/>
            <person name="Young J.P."/>
            <person name="Sanders I.R."/>
            <person name="Henrissat B."/>
            <person name="Rensing S.A."/>
            <person name="Grigoriev I.V."/>
            <person name="Corradi N."/>
            <person name="Roux C."/>
            <person name="Martin F."/>
        </authorList>
    </citation>
    <scope>NUCLEOTIDE SEQUENCE</scope>
    <source>
        <strain evidence="2">DAOM 197198</strain>
    </source>
</reference>
<organism evidence="2">
    <name type="scientific">Rhizophagus irregularis (strain DAOM 181602 / DAOM 197198 / MUCL 43194)</name>
    <name type="common">Arbuscular mycorrhizal fungus</name>
    <name type="synonym">Glomus intraradices</name>
    <dbReference type="NCBI Taxonomy" id="747089"/>
    <lineage>
        <taxon>Eukaryota</taxon>
        <taxon>Fungi</taxon>
        <taxon>Fungi incertae sedis</taxon>
        <taxon>Mucoromycota</taxon>
        <taxon>Glomeromycotina</taxon>
        <taxon>Glomeromycetes</taxon>
        <taxon>Glomerales</taxon>
        <taxon>Glomeraceae</taxon>
        <taxon>Rhizophagus</taxon>
    </lineage>
</organism>
<sequence length="175" mass="21187">LIVKYSIKEKFLLSISKIKFFKFFLFSLILGIIKYHRTKEFRSFMTYNESSFQMAIEMLIPPEYHISEVQLVINRSKKKGDVQNQMKQIFFFDASRIYRTDGFREYDYKIKLILLKNLIENVLLDSIVEIWQIKPELLPTHSQFIIYLYQRERPPKLYQKVCHNLRNCKVLSDKN</sequence>
<dbReference type="EMBL" id="KI299773">
    <property type="protein sequence ID" value="ERZ97248.1"/>
    <property type="molecule type" value="Genomic_DNA"/>
</dbReference>
<proteinExistence type="predicted"/>
<gene>
    <name evidence="2" type="ORF">GLOINDRAFT_330306</name>
</gene>
<dbReference type="AlphaFoldDB" id="U9SMR7"/>
<name>U9SMR7_RHIID</name>
<protein>
    <submittedName>
        <fullName evidence="2">Uncharacterized protein</fullName>
    </submittedName>
</protein>
<feature type="transmembrane region" description="Helical" evidence="1">
    <location>
        <begin position="20"/>
        <end position="36"/>
    </location>
</feature>